<gene>
    <name evidence="7" type="ORF">SAMN02982989_2809</name>
</gene>
<evidence type="ECO:0000256" key="4">
    <source>
        <dbReference type="ARBA" id="ARBA00022989"/>
    </source>
</evidence>
<dbReference type="Pfam" id="PF03706">
    <property type="entry name" value="LPG_synthase_TM"/>
    <property type="match status" value="1"/>
</dbReference>
<keyword evidence="5 6" id="KW-0472">Membrane</keyword>
<dbReference type="InterPro" id="IPR022791">
    <property type="entry name" value="L-PG_synthase/AglD"/>
</dbReference>
<evidence type="ECO:0000256" key="5">
    <source>
        <dbReference type="ARBA" id="ARBA00023136"/>
    </source>
</evidence>
<feature type="transmembrane region" description="Helical" evidence="6">
    <location>
        <begin position="76"/>
        <end position="100"/>
    </location>
</feature>
<keyword evidence="8" id="KW-1185">Reference proteome</keyword>
<protein>
    <submittedName>
        <fullName evidence="7">Uncharacterized protein</fullName>
    </submittedName>
</protein>
<dbReference type="STRING" id="464029.SAMN02982989_2809"/>
<dbReference type="OrthoDB" id="145485at2"/>
<evidence type="ECO:0000256" key="1">
    <source>
        <dbReference type="ARBA" id="ARBA00004651"/>
    </source>
</evidence>
<reference evidence="8" key="1">
    <citation type="submission" date="2017-04" db="EMBL/GenBank/DDBJ databases">
        <authorList>
            <person name="Varghese N."/>
            <person name="Submissions S."/>
        </authorList>
    </citation>
    <scope>NUCLEOTIDE SEQUENCE [LARGE SCALE GENOMIC DNA]</scope>
    <source>
        <strain evidence="8">B4P</strain>
    </source>
</reference>
<feature type="transmembrane region" description="Helical" evidence="6">
    <location>
        <begin position="274"/>
        <end position="300"/>
    </location>
</feature>
<keyword evidence="3 6" id="KW-0812">Transmembrane</keyword>
<proteinExistence type="predicted"/>
<evidence type="ECO:0000256" key="3">
    <source>
        <dbReference type="ARBA" id="ARBA00022692"/>
    </source>
</evidence>
<evidence type="ECO:0000313" key="8">
    <source>
        <dbReference type="Proteomes" id="UP000192903"/>
    </source>
</evidence>
<keyword evidence="2" id="KW-1003">Cell membrane</keyword>
<feature type="transmembrane region" description="Helical" evidence="6">
    <location>
        <begin position="44"/>
        <end position="64"/>
    </location>
</feature>
<dbReference type="RefSeq" id="WP_085422941.1">
    <property type="nucleotide sequence ID" value="NZ_FXAF01000006.1"/>
</dbReference>
<dbReference type="EMBL" id="FXAF01000006">
    <property type="protein sequence ID" value="SMF50649.1"/>
    <property type="molecule type" value="Genomic_DNA"/>
</dbReference>
<accession>A0A1X7FFB4</accession>
<feature type="transmembrane region" description="Helical" evidence="6">
    <location>
        <begin position="231"/>
        <end position="254"/>
    </location>
</feature>
<comment type="subcellular location">
    <subcellularLocation>
        <location evidence="1">Cell membrane</location>
        <topology evidence="1">Multi-pass membrane protein</topology>
    </subcellularLocation>
</comment>
<name>A0A1X7FFB4_9HYPH</name>
<evidence type="ECO:0000313" key="7">
    <source>
        <dbReference type="EMBL" id="SMF50649.1"/>
    </source>
</evidence>
<sequence length="319" mass="34075">MAFKTYFWPAVGAVTVTVSAWLLYKELRGLSLDELGRSFGAISPLNWLLCGLATLLAYAALAGYDRIALLHLGRKIDWLFITVCSFTTYALSHNVGASVVSGGVVRYRAYSSKGLAPAEIGILIAMCSFTFALGTVLLAGLVLILEPGITERFGDLLPMSASAATGYVILALVALYVAGSFLKLRGFAIGPIRIVYPSPRVTLMQLVIAPLELIGAAGIIYFALPEAGNPGFLIVLGIFLVSFSAALISHVPGGLGVLELVFVMGLPDMDPADIIAALLVFRLFYLLIPFAMALVVILLFERSQFASEKPDRPRDDAAP</sequence>
<dbReference type="GO" id="GO:0005886">
    <property type="term" value="C:plasma membrane"/>
    <property type="evidence" value="ECO:0007669"/>
    <property type="project" value="UniProtKB-SubCell"/>
</dbReference>
<feature type="transmembrane region" description="Helical" evidence="6">
    <location>
        <begin position="202"/>
        <end position="224"/>
    </location>
</feature>
<evidence type="ECO:0000256" key="6">
    <source>
        <dbReference type="SAM" id="Phobius"/>
    </source>
</evidence>
<feature type="transmembrane region" description="Helical" evidence="6">
    <location>
        <begin position="7"/>
        <end position="24"/>
    </location>
</feature>
<feature type="transmembrane region" description="Helical" evidence="6">
    <location>
        <begin position="156"/>
        <end position="182"/>
    </location>
</feature>
<feature type="transmembrane region" description="Helical" evidence="6">
    <location>
        <begin position="120"/>
        <end position="144"/>
    </location>
</feature>
<keyword evidence="4 6" id="KW-1133">Transmembrane helix</keyword>
<organism evidence="7 8">
    <name type="scientific">Xaviernesmea oryzae</name>
    <dbReference type="NCBI Taxonomy" id="464029"/>
    <lineage>
        <taxon>Bacteria</taxon>
        <taxon>Pseudomonadati</taxon>
        <taxon>Pseudomonadota</taxon>
        <taxon>Alphaproteobacteria</taxon>
        <taxon>Hyphomicrobiales</taxon>
        <taxon>Rhizobiaceae</taxon>
        <taxon>Rhizobium/Agrobacterium group</taxon>
        <taxon>Xaviernesmea</taxon>
    </lineage>
</organism>
<evidence type="ECO:0000256" key="2">
    <source>
        <dbReference type="ARBA" id="ARBA00022475"/>
    </source>
</evidence>
<dbReference type="AlphaFoldDB" id="A0A1X7FFB4"/>
<dbReference type="Proteomes" id="UP000192903">
    <property type="component" value="Unassembled WGS sequence"/>
</dbReference>